<gene>
    <name evidence="1" type="ORF">Cni_G02385</name>
</gene>
<proteinExistence type="predicted"/>
<sequence length="97" mass="10930">MAWIEKCCAREVTSHAMYVNCDCFCAQLLPPTRHFYARSTRPSPALYLCVHVHPCYEFPLLDLAGQDITDAFIAYHPSATLSILDSSCVPLIGYFLK</sequence>
<reference evidence="1 2" key="1">
    <citation type="submission" date="2023-10" db="EMBL/GenBank/DDBJ databases">
        <title>Chromosome-scale genome assembly provides insights into flower coloration mechanisms of Canna indica.</title>
        <authorList>
            <person name="Li C."/>
        </authorList>
    </citation>
    <scope>NUCLEOTIDE SEQUENCE [LARGE SCALE GENOMIC DNA]</scope>
    <source>
        <tissue evidence="1">Flower</tissue>
    </source>
</reference>
<keyword evidence="2" id="KW-1185">Reference proteome</keyword>
<dbReference type="Proteomes" id="UP001327560">
    <property type="component" value="Chromosome 1"/>
</dbReference>
<evidence type="ECO:0000313" key="2">
    <source>
        <dbReference type="Proteomes" id="UP001327560"/>
    </source>
</evidence>
<evidence type="ECO:0000313" key="1">
    <source>
        <dbReference type="EMBL" id="WOK93685.1"/>
    </source>
</evidence>
<organism evidence="1 2">
    <name type="scientific">Canna indica</name>
    <name type="common">Indian-shot</name>
    <dbReference type="NCBI Taxonomy" id="4628"/>
    <lineage>
        <taxon>Eukaryota</taxon>
        <taxon>Viridiplantae</taxon>
        <taxon>Streptophyta</taxon>
        <taxon>Embryophyta</taxon>
        <taxon>Tracheophyta</taxon>
        <taxon>Spermatophyta</taxon>
        <taxon>Magnoliopsida</taxon>
        <taxon>Liliopsida</taxon>
        <taxon>Zingiberales</taxon>
        <taxon>Cannaceae</taxon>
        <taxon>Canna</taxon>
    </lineage>
</organism>
<dbReference type="SUPFAM" id="SSF55856">
    <property type="entry name" value="Cytochrome b5-like heme/steroid binding domain"/>
    <property type="match status" value="1"/>
</dbReference>
<name>A0AAQ3Q256_9LILI</name>
<dbReference type="AlphaFoldDB" id="A0AAQ3Q256"/>
<protein>
    <submittedName>
        <fullName evidence="1">Fatty acid desaturase 2</fullName>
    </submittedName>
</protein>
<dbReference type="EMBL" id="CP136890">
    <property type="protein sequence ID" value="WOK93685.1"/>
    <property type="molecule type" value="Genomic_DNA"/>
</dbReference>
<dbReference type="InterPro" id="IPR036400">
    <property type="entry name" value="Cyt_B5-like_heme/steroid_sf"/>
</dbReference>
<accession>A0AAQ3Q256</accession>